<feature type="transmembrane region" description="Helical" evidence="7">
    <location>
        <begin position="6"/>
        <end position="27"/>
    </location>
</feature>
<name>A0A3A1UWR2_9BACL</name>
<sequence>MKAHPIRLLRITGLFDGLSLLVLLGIAMPLKYIWGMDKAVTIVGSLHGGIFSLYGLAILYSSLRIRWNLLWPAAAVLAAFVPFGNFVLDWQLKKAQAKYAVKPFNYALLVYSIVFFSFFDLFAQLPVMSTFAASIGASSFIVGFVIGLYSLSNTFGNILSGIMTDKIGPFKILMAGLVLSSGALLLYHFVEQPAWLIVVRIIHGFVAGLIVPAAFTFSANTTVQNEQGKKVAFTGTFVGLAAIIGPAFSGIMASKTSVPFVFTCVAMLGLALAVLSAIFLGKYKIAKKEKEEPAAKGPFLNIAVIKAYGGAFFLMFSQGVIAYLLPLHVQSLGYDSRLSGTLMSAFGIIAVLIFALPTNRIFDRAAPSITMALGIGLMGLSQLLIGQADTTLALYSVLGLYGVGFAFLFPSINTMLIRATPAQLRGKAYGYFYAFFSLGVVAGSSLLGWLPFDESEGFLFTGAVLLSFAAFVMVSRRKEHAAANKD</sequence>
<dbReference type="EMBL" id="QXQA01000006">
    <property type="protein sequence ID" value="RIX52714.1"/>
    <property type="molecule type" value="Genomic_DNA"/>
</dbReference>
<feature type="transmembrane region" description="Helical" evidence="7">
    <location>
        <begin position="392"/>
        <end position="409"/>
    </location>
</feature>
<dbReference type="OrthoDB" id="9793283at2"/>
<dbReference type="InterPro" id="IPR050171">
    <property type="entry name" value="MFS_Transporters"/>
</dbReference>
<dbReference type="GO" id="GO:0022857">
    <property type="term" value="F:transmembrane transporter activity"/>
    <property type="evidence" value="ECO:0007669"/>
    <property type="project" value="InterPro"/>
</dbReference>
<keyword evidence="10" id="KW-1185">Reference proteome</keyword>
<dbReference type="PANTHER" id="PTHR23517">
    <property type="entry name" value="RESISTANCE PROTEIN MDTM, PUTATIVE-RELATED-RELATED"/>
    <property type="match status" value="1"/>
</dbReference>
<evidence type="ECO:0000256" key="3">
    <source>
        <dbReference type="ARBA" id="ARBA00022475"/>
    </source>
</evidence>
<dbReference type="Gene3D" id="1.20.1250.20">
    <property type="entry name" value="MFS general substrate transporter like domains"/>
    <property type="match status" value="1"/>
</dbReference>
<feature type="transmembrane region" description="Helical" evidence="7">
    <location>
        <begin position="337"/>
        <end position="356"/>
    </location>
</feature>
<feature type="transmembrane region" description="Helical" evidence="7">
    <location>
        <begin position="39"/>
        <end position="63"/>
    </location>
</feature>
<feature type="transmembrane region" description="Helical" evidence="7">
    <location>
        <begin position="172"/>
        <end position="190"/>
    </location>
</feature>
<dbReference type="Pfam" id="PF07690">
    <property type="entry name" value="MFS_1"/>
    <property type="match status" value="2"/>
</dbReference>
<evidence type="ECO:0000256" key="4">
    <source>
        <dbReference type="ARBA" id="ARBA00022692"/>
    </source>
</evidence>
<feature type="transmembrane region" description="Helical" evidence="7">
    <location>
        <begin position="69"/>
        <end position="92"/>
    </location>
</feature>
<evidence type="ECO:0000256" key="1">
    <source>
        <dbReference type="ARBA" id="ARBA00004651"/>
    </source>
</evidence>
<feature type="transmembrane region" description="Helical" evidence="7">
    <location>
        <begin position="368"/>
        <end position="386"/>
    </location>
</feature>
<feature type="transmembrane region" description="Helical" evidence="7">
    <location>
        <begin position="260"/>
        <end position="281"/>
    </location>
</feature>
<feature type="transmembrane region" description="Helical" evidence="7">
    <location>
        <begin position="196"/>
        <end position="219"/>
    </location>
</feature>
<evidence type="ECO:0000313" key="9">
    <source>
        <dbReference type="EMBL" id="RIX52714.1"/>
    </source>
</evidence>
<dbReference type="RefSeq" id="WP_119599923.1">
    <property type="nucleotide sequence ID" value="NZ_QXQA01000006.1"/>
</dbReference>
<keyword evidence="6 7" id="KW-0472">Membrane</keyword>
<dbReference type="InterPro" id="IPR011701">
    <property type="entry name" value="MFS"/>
</dbReference>
<feature type="transmembrane region" description="Helical" evidence="7">
    <location>
        <begin position="131"/>
        <end position="151"/>
    </location>
</feature>
<dbReference type="GO" id="GO:0005886">
    <property type="term" value="C:plasma membrane"/>
    <property type="evidence" value="ECO:0007669"/>
    <property type="project" value="UniProtKB-SubCell"/>
</dbReference>
<dbReference type="AlphaFoldDB" id="A0A3A1UWR2"/>
<dbReference type="SUPFAM" id="SSF103473">
    <property type="entry name" value="MFS general substrate transporter"/>
    <property type="match status" value="1"/>
</dbReference>
<keyword evidence="5 7" id="KW-1133">Transmembrane helix</keyword>
<dbReference type="InterPro" id="IPR020846">
    <property type="entry name" value="MFS_dom"/>
</dbReference>
<feature type="transmembrane region" description="Helical" evidence="7">
    <location>
        <begin position="302"/>
        <end position="325"/>
    </location>
</feature>
<feature type="domain" description="Major facilitator superfamily (MFS) profile" evidence="8">
    <location>
        <begin position="106"/>
        <end position="480"/>
    </location>
</feature>
<accession>A0A3A1UWR2</accession>
<dbReference type="PROSITE" id="PS50850">
    <property type="entry name" value="MFS"/>
    <property type="match status" value="1"/>
</dbReference>
<dbReference type="CDD" id="cd17325">
    <property type="entry name" value="MFS_MdtG_SLC18_like"/>
    <property type="match status" value="1"/>
</dbReference>
<keyword evidence="4 7" id="KW-0812">Transmembrane</keyword>
<evidence type="ECO:0000313" key="10">
    <source>
        <dbReference type="Proteomes" id="UP000266482"/>
    </source>
</evidence>
<evidence type="ECO:0000256" key="2">
    <source>
        <dbReference type="ARBA" id="ARBA00022448"/>
    </source>
</evidence>
<evidence type="ECO:0000259" key="8">
    <source>
        <dbReference type="PROSITE" id="PS50850"/>
    </source>
</evidence>
<comment type="subcellular location">
    <subcellularLocation>
        <location evidence="1">Cell membrane</location>
        <topology evidence="1">Multi-pass membrane protein</topology>
    </subcellularLocation>
</comment>
<dbReference type="Proteomes" id="UP000266482">
    <property type="component" value="Unassembled WGS sequence"/>
</dbReference>
<protein>
    <submittedName>
        <fullName evidence="9">MFS transporter</fullName>
    </submittedName>
</protein>
<feature type="transmembrane region" description="Helical" evidence="7">
    <location>
        <begin position="458"/>
        <end position="475"/>
    </location>
</feature>
<evidence type="ECO:0000256" key="6">
    <source>
        <dbReference type="ARBA" id="ARBA00023136"/>
    </source>
</evidence>
<keyword evidence="3" id="KW-1003">Cell membrane</keyword>
<comment type="caution">
    <text evidence="9">The sequence shown here is derived from an EMBL/GenBank/DDBJ whole genome shotgun (WGS) entry which is preliminary data.</text>
</comment>
<dbReference type="Pfam" id="PF12823">
    <property type="entry name" value="DUF3817"/>
    <property type="match status" value="1"/>
</dbReference>
<proteinExistence type="predicted"/>
<organism evidence="9 10">
    <name type="scientific">Paenibacillus nanensis</name>
    <dbReference type="NCBI Taxonomy" id="393251"/>
    <lineage>
        <taxon>Bacteria</taxon>
        <taxon>Bacillati</taxon>
        <taxon>Bacillota</taxon>
        <taxon>Bacilli</taxon>
        <taxon>Bacillales</taxon>
        <taxon>Paenibacillaceae</taxon>
        <taxon>Paenibacillus</taxon>
    </lineage>
</organism>
<reference evidence="9 10" key="1">
    <citation type="submission" date="2018-09" db="EMBL/GenBank/DDBJ databases">
        <title>Paenibacillus aracenensis nov. sp. isolated from a cave in southern Spain.</title>
        <authorList>
            <person name="Jurado V."/>
            <person name="Gutierrez-Patricio S."/>
            <person name="Gonzalez-Pimentel J.L."/>
            <person name="Miller A.Z."/>
            <person name="Laiz L."/>
            <person name="Saiz-Jimenez C."/>
        </authorList>
    </citation>
    <scope>NUCLEOTIDE SEQUENCE [LARGE SCALE GENOMIC DNA]</scope>
    <source>
        <strain evidence="9 10">DSM 22867</strain>
    </source>
</reference>
<dbReference type="InterPro" id="IPR023845">
    <property type="entry name" value="DUF3817_TM"/>
</dbReference>
<dbReference type="InterPro" id="IPR036259">
    <property type="entry name" value="MFS_trans_sf"/>
</dbReference>
<feature type="transmembrane region" description="Helical" evidence="7">
    <location>
        <begin position="231"/>
        <end position="254"/>
    </location>
</feature>
<feature type="transmembrane region" description="Helical" evidence="7">
    <location>
        <begin position="104"/>
        <end position="125"/>
    </location>
</feature>
<gene>
    <name evidence="9" type="ORF">D3P08_11910</name>
</gene>
<evidence type="ECO:0000256" key="7">
    <source>
        <dbReference type="SAM" id="Phobius"/>
    </source>
</evidence>
<feature type="transmembrane region" description="Helical" evidence="7">
    <location>
        <begin position="430"/>
        <end position="452"/>
    </location>
</feature>
<dbReference type="NCBIfam" id="TIGR03954">
    <property type="entry name" value="integ_memb_HG"/>
    <property type="match status" value="1"/>
</dbReference>
<keyword evidence="2" id="KW-0813">Transport</keyword>
<evidence type="ECO:0000256" key="5">
    <source>
        <dbReference type="ARBA" id="ARBA00022989"/>
    </source>
</evidence>